<dbReference type="AlphaFoldDB" id="A0A6N9TJ45"/>
<organism evidence="3 4">
    <name type="scientific">Alteromonas genovensis</name>
    <dbReference type="NCBI Taxonomy" id="471225"/>
    <lineage>
        <taxon>Bacteria</taxon>
        <taxon>Pseudomonadati</taxon>
        <taxon>Pseudomonadota</taxon>
        <taxon>Gammaproteobacteria</taxon>
        <taxon>Alteromonadales</taxon>
        <taxon>Alteromonadaceae</taxon>
        <taxon>Alteromonas/Salinimonas group</taxon>
        <taxon>Alteromonas</taxon>
    </lineage>
</organism>
<dbReference type="EMBL" id="JAAAWO010000016">
    <property type="protein sequence ID" value="NDW17150.1"/>
    <property type="molecule type" value="Genomic_DNA"/>
</dbReference>
<name>A0A6N9TJ45_9ALTE</name>
<feature type="region of interest" description="Disordered" evidence="2">
    <location>
        <begin position="148"/>
        <end position="269"/>
    </location>
</feature>
<feature type="coiled-coil region" evidence="1">
    <location>
        <begin position="116"/>
        <end position="143"/>
    </location>
</feature>
<evidence type="ECO:0008006" key="5">
    <source>
        <dbReference type="Google" id="ProtNLM"/>
    </source>
</evidence>
<reference evidence="3 4" key="1">
    <citation type="submission" date="2020-01" db="EMBL/GenBank/DDBJ databases">
        <title>Genomes of bacteria type strains.</title>
        <authorList>
            <person name="Chen J."/>
            <person name="Zhu S."/>
            <person name="Yang J."/>
        </authorList>
    </citation>
    <scope>NUCLEOTIDE SEQUENCE [LARGE SCALE GENOMIC DNA]</scope>
    <source>
        <strain evidence="3 4">LMG 24078</strain>
    </source>
</reference>
<comment type="caution">
    <text evidence="3">The sequence shown here is derived from an EMBL/GenBank/DDBJ whole genome shotgun (WGS) entry which is preliminary data.</text>
</comment>
<dbReference type="RefSeq" id="WP_163107672.1">
    <property type="nucleotide sequence ID" value="NZ_JAAAWO010000016.1"/>
</dbReference>
<proteinExistence type="predicted"/>
<gene>
    <name evidence="3" type="ORF">GTQ48_16665</name>
</gene>
<dbReference type="Proteomes" id="UP000471381">
    <property type="component" value="Unassembled WGS sequence"/>
</dbReference>
<evidence type="ECO:0000256" key="1">
    <source>
        <dbReference type="SAM" id="Coils"/>
    </source>
</evidence>
<keyword evidence="1" id="KW-0175">Coiled coil</keyword>
<evidence type="ECO:0000256" key="2">
    <source>
        <dbReference type="SAM" id="MobiDB-lite"/>
    </source>
</evidence>
<keyword evidence="4" id="KW-1185">Reference proteome</keyword>
<sequence>MSNNSTEPKKTVVVSAEVKAPATSQGSITTSLKSSPIFGWFYAGADMLSAELDQVAGLVSKQIDKTSETLQEMQSKGIEVEADLRRSFSPFVFFDAAQNLVKSTSVYSVLSGGQKQQRKAQQIDELSAKVDALVEQVALLAAKEAVKQAEKKEAPKRAPVKTAPAKAATKASTTKTAASTTKTAASKASQGKTAASATVKATASKTATKATASKTAAKATATKPSAKATASKTEAKTTASKSATKAEAATPAKAASATVSPSNTEKKNG</sequence>
<evidence type="ECO:0000313" key="3">
    <source>
        <dbReference type="EMBL" id="NDW17150.1"/>
    </source>
</evidence>
<protein>
    <recommendedName>
        <fullName evidence="5">Phasin family protein</fullName>
    </recommendedName>
</protein>
<accession>A0A6N9TJ45</accession>
<feature type="compositionally biased region" description="Low complexity" evidence="2">
    <location>
        <begin position="160"/>
        <end position="260"/>
    </location>
</feature>
<evidence type="ECO:0000313" key="4">
    <source>
        <dbReference type="Proteomes" id="UP000471381"/>
    </source>
</evidence>